<accession>A0A2K9PJS6</accession>
<protein>
    <submittedName>
        <fullName evidence="1">Uncharacterized protein</fullName>
    </submittedName>
</protein>
<evidence type="ECO:0000313" key="2">
    <source>
        <dbReference type="Proteomes" id="UP000235826"/>
    </source>
</evidence>
<evidence type="ECO:0000313" key="1">
    <source>
        <dbReference type="EMBL" id="AUP77309.1"/>
    </source>
</evidence>
<organism evidence="1 2">
    <name type="scientific">Flavivirga eckloniae</name>
    <dbReference type="NCBI Taxonomy" id="1803846"/>
    <lineage>
        <taxon>Bacteria</taxon>
        <taxon>Pseudomonadati</taxon>
        <taxon>Bacteroidota</taxon>
        <taxon>Flavobacteriia</taxon>
        <taxon>Flavobacteriales</taxon>
        <taxon>Flavobacteriaceae</taxon>
        <taxon>Flavivirga</taxon>
    </lineage>
</organism>
<keyword evidence="2" id="KW-1185">Reference proteome</keyword>
<proteinExistence type="predicted"/>
<gene>
    <name evidence="1" type="ORF">C1H87_00675</name>
</gene>
<name>A0A2K9PJS6_9FLAO</name>
<sequence length="101" mass="11443">MTSATVFAQKSVDAQITDLIKRDNTLLTEKDTSLKLTEAQEAKVREIYKELVVVLDKAPKSKKKQQEFEKTVLPKREETLNAVLSLLTPKQLEAYNTNGIH</sequence>
<dbReference type="Proteomes" id="UP000235826">
    <property type="component" value="Chromosome"/>
</dbReference>
<reference evidence="1 2" key="1">
    <citation type="submission" date="2018-01" db="EMBL/GenBank/DDBJ databases">
        <title>Complete genome sequence of Flavivirga eckloniae ECD14 isolated from seaweed Ecklonia cava.</title>
        <authorList>
            <person name="Lee J.H."/>
            <person name="Baik K.S."/>
            <person name="Seong C.N."/>
        </authorList>
    </citation>
    <scope>NUCLEOTIDE SEQUENCE [LARGE SCALE GENOMIC DNA]</scope>
    <source>
        <strain evidence="1 2">ECD14</strain>
    </source>
</reference>
<dbReference type="EMBL" id="CP025791">
    <property type="protein sequence ID" value="AUP77309.1"/>
    <property type="molecule type" value="Genomic_DNA"/>
</dbReference>
<dbReference type="KEGG" id="fek:C1H87_00675"/>
<dbReference type="AlphaFoldDB" id="A0A2K9PJS6"/>